<dbReference type="InterPro" id="IPR036915">
    <property type="entry name" value="Cyclin-like_sf"/>
</dbReference>
<protein>
    <submittedName>
        <fullName evidence="1">Uncharacterized protein</fullName>
    </submittedName>
</protein>
<reference evidence="1" key="1">
    <citation type="submission" date="2023-08" db="EMBL/GenBank/DDBJ databases">
        <title>Black Yeasts Isolated from many extreme environments.</title>
        <authorList>
            <person name="Coleine C."/>
            <person name="Stajich J.E."/>
            <person name="Selbmann L."/>
        </authorList>
    </citation>
    <scope>NUCLEOTIDE SEQUENCE</scope>
    <source>
        <strain evidence="1">CCFEE 5810</strain>
    </source>
</reference>
<comment type="caution">
    <text evidence="1">The sequence shown here is derived from an EMBL/GenBank/DDBJ whole genome shotgun (WGS) entry which is preliminary data.</text>
</comment>
<sequence>MATFPPSPAVSSFCDLLDDDDLDALLAGLGQLSHFATPPLCTKHVADEMEELAENESEDERMDAIDYRRIALHFAYETGECPSTHSHATTSIESLLWRAQLPPELLAVSYNILRRYSILQTLSPDDMIFAADLLTVAAFALTVSYTDDHPPKSAWWAKRICRDRWSASEIDKAMVHVLVTIDWALHHLSAPQAVDRALNILFPPLAKELVIIKEQSIALPLFKAAPMPLRIVIGDVTACWADGQLTPEDTPLCSPLNVPQAYFLPLL</sequence>
<evidence type="ECO:0000313" key="1">
    <source>
        <dbReference type="EMBL" id="KAK5700502.1"/>
    </source>
</evidence>
<dbReference type="EMBL" id="JAVRQU010000007">
    <property type="protein sequence ID" value="KAK5700502.1"/>
    <property type="molecule type" value="Genomic_DNA"/>
</dbReference>
<dbReference type="AlphaFoldDB" id="A0AAN8A328"/>
<accession>A0AAN8A328</accession>
<name>A0AAN8A328_9PEZI</name>
<dbReference type="Proteomes" id="UP001310594">
    <property type="component" value="Unassembled WGS sequence"/>
</dbReference>
<gene>
    <name evidence="1" type="ORF">LTR97_005019</name>
</gene>
<dbReference type="Gene3D" id="1.10.472.10">
    <property type="entry name" value="Cyclin-like"/>
    <property type="match status" value="1"/>
</dbReference>
<organism evidence="1 2">
    <name type="scientific">Elasticomyces elasticus</name>
    <dbReference type="NCBI Taxonomy" id="574655"/>
    <lineage>
        <taxon>Eukaryota</taxon>
        <taxon>Fungi</taxon>
        <taxon>Dikarya</taxon>
        <taxon>Ascomycota</taxon>
        <taxon>Pezizomycotina</taxon>
        <taxon>Dothideomycetes</taxon>
        <taxon>Dothideomycetidae</taxon>
        <taxon>Mycosphaerellales</taxon>
        <taxon>Teratosphaeriaceae</taxon>
        <taxon>Elasticomyces</taxon>
    </lineage>
</organism>
<proteinExistence type="predicted"/>
<evidence type="ECO:0000313" key="2">
    <source>
        <dbReference type="Proteomes" id="UP001310594"/>
    </source>
</evidence>
<dbReference type="SUPFAM" id="SSF47954">
    <property type="entry name" value="Cyclin-like"/>
    <property type="match status" value="1"/>
</dbReference>